<sequence length="146" mass="16796">MPSIIVMATVVSAWTGKKSPMHPSLMRTVVSSINYTAPLELYRTEKPLYPNVPAPDGRQSNQVAWRYHDIEFRDIRNNMDGYTLDTNGSEIFRLEDKAQVNEDAADFDSNAWVEAEYYPVVERVLKAQFRDHIGVKVFDHTVSIRF</sequence>
<dbReference type="EMBL" id="JAULSW010000004">
    <property type="protein sequence ID" value="KAK3385799.1"/>
    <property type="molecule type" value="Genomic_DNA"/>
</dbReference>
<dbReference type="AlphaFoldDB" id="A0AAE0NQR1"/>
<gene>
    <name evidence="1" type="ORF">B0H63DRAFT_523115</name>
</gene>
<name>A0AAE0NQR1_9PEZI</name>
<accession>A0AAE0NQR1</accession>
<reference evidence="1" key="1">
    <citation type="journal article" date="2023" name="Mol. Phylogenet. Evol.">
        <title>Genome-scale phylogeny and comparative genomics of the fungal order Sordariales.</title>
        <authorList>
            <person name="Hensen N."/>
            <person name="Bonometti L."/>
            <person name="Westerberg I."/>
            <person name="Brannstrom I.O."/>
            <person name="Guillou S."/>
            <person name="Cros-Aarteil S."/>
            <person name="Calhoun S."/>
            <person name="Haridas S."/>
            <person name="Kuo A."/>
            <person name="Mondo S."/>
            <person name="Pangilinan J."/>
            <person name="Riley R."/>
            <person name="LaButti K."/>
            <person name="Andreopoulos B."/>
            <person name="Lipzen A."/>
            <person name="Chen C."/>
            <person name="Yan M."/>
            <person name="Daum C."/>
            <person name="Ng V."/>
            <person name="Clum A."/>
            <person name="Steindorff A."/>
            <person name="Ohm R.A."/>
            <person name="Martin F."/>
            <person name="Silar P."/>
            <person name="Natvig D.O."/>
            <person name="Lalanne C."/>
            <person name="Gautier V."/>
            <person name="Ament-Velasquez S.L."/>
            <person name="Kruys A."/>
            <person name="Hutchinson M.I."/>
            <person name="Powell A.J."/>
            <person name="Barry K."/>
            <person name="Miller A.N."/>
            <person name="Grigoriev I.V."/>
            <person name="Debuchy R."/>
            <person name="Gladieux P."/>
            <person name="Hiltunen Thoren M."/>
            <person name="Johannesson H."/>
        </authorList>
    </citation>
    <scope>NUCLEOTIDE SEQUENCE</scope>
    <source>
        <strain evidence="1">CBS 232.78</strain>
    </source>
</reference>
<evidence type="ECO:0000313" key="2">
    <source>
        <dbReference type="Proteomes" id="UP001285441"/>
    </source>
</evidence>
<dbReference type="Proteomes" id="UP001285441">
    <property type="component" value="Unassembled WGS sequence"/>
</dbReference>
<reference evidence="1" key="2">
    <citation type="submission" date="2023-06" db="EMBL/GenBank/DDBJ databases">
        <authorList>
            <consortium name="Lawrence Berkeley National Laboratory"/>
            <person name="Haridas S."/>
            <person name="Hensen N."/>
            <person name="Bonometti L."/>
            <person name="Westerberg I."/>
            <person name="Brannstrom I.O."/>
            <person name="Guillou S."/>
            <person name="Cros-Aarteil S."/>
            <person name="Calhoun S."/>
            <person name="Kuo A."/>
            <person name="Mondo S."/>
            <person name="Pangilinan J."/>
            <person name="Riley R."/>
            <person name="LaButti K."/>
            <person name="Andreopoulos B."/>
            <person name="Lipzen A."/>
            <person name="Chen C."/>
            <person name="Yanf M."/>
            <person name="Daum C."/>
            <person name="Ng V."/>
            <person name="Clum A."/>
            <person name="Steindorff A."/>
            <person name="Ohm R."/>
            <person name="Martin F."/>
            <person name="Silar P."/>
            <person name="Natvig D."/>
            <person name="Lalanne C."/>
            <person name="Gautier V."/>
            <person name="Ament-velasquez S.L."/>
            <person name="Kruys A."/>
            <person name="Hutchinson M.I."/>
            <person name="Powell A.J."/>
            <person name="Barry K."/>
            <person name="Miller A.N."/>
            <person name="Grigoriev I.V."/>
            <person name="Debuchy R."/>
            <person name="Gladieux P."/>
            <person name="Thoren M.H."/>
            <person name="Johannesson H."/>
        </authorList>
    </citation>
    <scope>NUCLEOTIDE SEQUENCE</scope>
    <source>
        <strain evidence="1">CBS 232.78</strain>
    </source>
</reference>
<evidence type="ECO:0000313" key="1">
    <source>
        <dbReference type="EMBL" id="KAK3385799.1"/>
    </source>
</evidence>
<proteinExistence type="predicted"/>
<comment type="caution">
    <text evidence="1">The sequence shown here is derived from an EMBL/GenBank/DDBJ whole genome shotgun (WGS) entry which is preliminary data.</text>
</comment>
<keyword evidence="2" id="KW-1185">Reference proteome</keyword>
<organism evidence="1 2">
    <name type="scientific">Podospora didyma</name>
    <dbReference type="NCBI Taxonomy" id="330526"/>
    <lineage>
        <taxon>Eukaryota</taxon>
        <taxon>Fungi</taxon>
        <taxon>Dikarya</taxon>
        <taxon>Ascomycota</taxon>
        <taxon>Pezizomycotina</taxon>
        <taxon>Sordariomycetes</taxon>
        <taxon>Sordariomycetidae</taxon>
        <taxon>Sordariales</taxon>
        <taxon>Podosporaceae</taxon>
        <taxon>Podospora</taxon>
    </lineage>
</organism>
<protein>
    <submittedName>
        <fullName evidence="1">Uncharacterized protein</fullName>
    </submittedName>
</protein>